<dbReference type="RefSeq" id="WP_015803694.1">
    <property type="nucleotide sequence ID" value="NC_013093.1"/>
</dbReference>
<dbReference type="HOGENOM" id="CLU_3003685_0_0_11"/>
<organism evidence="1 2">
    <name type="scientific">Actinosynnema mirum (strain ATCC 29888 / DSM 43827 / JCM 3225 / NBRC 14064 / NCIMB 13271 / NRRL B-12336 / IMRU 3971 / 101)</name>
    <dbReference type="NCBI Taxonomy" id="446462"/>
    <lineage>
        <taxon>Bacteria</taxon>
        <taxon>Bacillati</taxon>
        <taxon>Actinomycetota</taxon>
        <taxon>Actinomycetes</taxon>
        <taxon>Pseudonocardiales</taxon>
        <taxon>Pseudonocardiaceae</taxon>
        <taxon>Actinosynnema</taxon>
    </lineage>
</organism>
<evidence type="ECO:0000313" key="2">
    <source>
        <dbReference type="Proteomes" id="UP000002213"/>
    </source>
</evidence>
<sequence length="56" mass="5919">MPASLTVPVVLRAAVESGERVIVSSRWLPVVRSHGGTLDVLEAPIPLDEVIGRICG</sequence>
<dbReference type="Proteomes" id="UP000002213">
    <property type="component" value="Chromosome"/>
</dbReference>
<dbReference type="AlphaFoldDB" id="C6WRY7"/>
<keyword evidence="2" id="KW-1185">Reference proteome</keyword>
<gene>
    <name evidence="1" type="ordered locus">Amir_4983</name>
</gene>
<dbReference type="EMBL" id="CP001630">
    <property type="protein sequence ID" value="ACU38807.1"/>
    <property type="molecule type" value="Genomic_DNA"/>
</dbReference>
<reference evidence="1 2" key="1">
    <citation type="journal article" date="2009" name="Stand. Genomic Sci.">
        <title>Complete genome sequence of Actinosynnema mirum type strain (101).</title>
        <authorList>
            <person name="Land M."/>
            <person name="Lapidus A."/>
            <person name="Mayilraj S."/>
            <person name="Chen F."/>
            <person name="Copeland A."/>
            <person name="Del Rio T.G."/>
            <person name="Nolan M."/>
            <person name="Lucas S."/>
            <person name="Tice H."/>
            <person name="Cheng J.F."/>
            <person name="Chertkov O."/>
            <person name="Bruce D."/>
            <person name="Goodwin L."/>
            <person name="Pitluck S."/>
            <person name="Rohde M."/>
            <person name="Goker M."/>
            <person name="Pati A."/>
            <person name="Ivanova N."/>
            <person name="Mavromatis K."/>
            <person name="Chen A."/>
            <person name="Palaniappan K."/>
            <person name="Hauser L."/>
            <person name="Chang Y.J."/>
            <person name="Jeffries C.C."/>
            <person name="Brettin T."/>
            <person name="Detter J.C."/>
            <person name="Han C."/>
            <person name="Chain P."/>
            <person name="Tindall B.J."/>
            <person name="Bristow J."/>
            <person name="Eisen J.A."/>
            <person name="Markowitz V."/>
            <person name="Hugenholtz P."/>
            <person name="Kyrpides N.C."/>
            <person name="Klenk H.P."/>
        </authorList>
    </citation>
    <scope>NUCLEOTIDE SEQUENCE [LARGE SCALE GENOMIC DNA]</scope>
    <source>
        <strain evidence="2">ATCC 29888 / DSM 43827 / JCM 3225 / NBRC 14064 / NCIMB 13271 / NRRL B-12336 / IMRU 3971 / 101</strain>
    </source>
</reference>
<accession>C6WRY7</accession>
<name>C6WRY7_ACTMD</name>
<protein>
    <submittedName>
        <fullName evidence="1">Uncharacterized protein</fullName>
    </submittedName>
</protein>
<proteinExistence type="predicted"/>
<dbReference type="KEGG" id="ami:Amir_4983"/>
<evidence type="ECO:0000313" key="1">
    <source>
        <dbReference type="EMBL" id="ACU38807.1"/>
    </source>
</evidence>